<dbReference type="EMBL" id="SPHZ02000011">
    <property type="protein sequence ID" value="KAF0893959.1"/>
    <property type="molecule type" value="Genomic_DNA"/>
</dbReference>
<gene>
    <name evidence="2" type="ORF">E2562_033377</name>
</gene>
<feature type="compositionally biased region" description="Polar residues" evidence="1">
    <location>
        <begin position="1"/>
        <end position="15"/>
    </location>
</feature>
<proteinExistence type="predicted"/>
<protein>
    <submittedName>
        <fullName evidence="2">Uncharacterized protein</fullName>
    </submittedName>
</protein>
<dbReference type="Proteomes" id="UP000479710">
    <property type="component" value="Unassembled WGS sequence"/>
</dbReference>
<reference evidence="2 3" key="1">
    <citation type="submission" date="2019-11" db="EMBL/GenBank/DDBJ databases">
        <title>Whole genome sequence of Oryza granulata.</title>
        <authorList>
            <person name="Li W."/>
        </authorList>
    </citation>
    <scope>NUCLEOTIDE SEQUENCE [LARGE SCALE GENOMIC DNA]</scope>
    <source>
        <strain evidence="3">cv. Menghai</strain>
        <tissue evidence="2">Leaf</tissue>
    </source>
</reference>
<keyword evidence="3" id="KW-1185">Reference proteome</keyword>
<comment type="caution">
    <text evidence="2">The sequence shown here is derived from an EMBL/GenBank/DDBJ whole genome shotgun (WGS) entry which is preliminary data.</text>
</comment>
<dbReference type="AlphaFoldDB" id="A0A6G1C137"/>
<feature type="region of interest" description="Disordered" evidence="1">
    <location>
        <begin position="1"/>
        <end position="95"/>
    </location>
</feature>
<organism evidence="2 3">
    <name type="scientific">Oryza meyeriana var. granulata</name>
    <dbReference type="NCBI Taxonomy" id="110450"/>
    <lineage>
        <taxon>Eukaryota</taxon>
        <taxon>Viridiplantae</taxon>
        <taxon>Streptophyta</taxon>
        <taxon>Embryophyta</taxon>
        <taxon>Tracheophyta</taxon>
        <taxon>Spermatophyta</taxon>
        <taxon>Magnoliopsida</taxon>
        <taxon>Liliopsida</taxon>
        <taxon>Poales</taxon>
        <taxon>Poaceae</taxon>
        <taxon>BOP clade</taxon>
        <taxon>Oryzoideae</taxon>
        <taxon>Oryzeae</taxon>
        <taxon>Oryzinae</taxon>
        <taxon>Oryza</taxon>
        <taxon>Oryza meyeriana</taxon>
    </lineage>
</organism>
<evidence type="ECO:0000313" key="3">
    <source>
        <dbReference type="Proteomes" id="UP000479710"/>
    </source>
</evidence>
<evidence type="ECO:0000256" key="1">
    <source>
        <dbReference type="SAM" id="MobiDB-lite"/>
    </source>
</evidence>
<accession>A0A6G1C137</accession>
<name>A0A6G1C137_9ORYZ</name>
<sequence length="120" mass="12900">MASSSLQQTLFSHSAGTCHPTPSSPFRHPLPPNGSVAQAYKRPKPPWPSSSTTTAPPGHLEHSKTATATASLEAWPPRHPLASTPEAKTDDAARFRRREDAVDVLLSKDEEEMTLTPPPG</sequence>
<evidence type="ECO:0000313" key="2">
    <source>
        <dbReference type="EMBL" id="KAF0893959.1"/>
    </source>
</evidence>